<dbReference type="PANTHER" id="PTHR45453">
    <property type="entry name" value="PHOSPHATE REGULON SENSOR PROTEIN PHOR"/>
    <property type="match status" value="1"/>
</dbReference>
<dbReference type="InterPro" id="IPR036097">
    <property type="entry name" value="HisK_dim/P_sf"/>
</dbReference>
<dbReference type="Gene3D" id="1.10.287.130">
    <property type="match status" value="1"/>
</dbReference>
<dbReference type="PRINTS" id="PR00344">
    <property type="entry name" value="BCTRLSENSOR"/>
</dbReference>
<evidence type="ECO:0000256" key="3">
    <source>
        <dbReference type="ARBA" id="ARBA00022553"/>
    </source>
</evidence>
<comment type="catalytic activity">
    <reaction evidence="1">
        <text>ATP + protein L-histidine = ADP + protein N-phospho-L-histidine.</text>
        <dbReference type="EC" id="2.7.13.3"/>
    </reaction>
</comment>
<dbReference type="EMBL" id="JAUKTR010000002">
    <property type="protein sequence ID" value="MDO1558918.1"/>
    <property type="molecule type" value="Genomic_DNA"/>
</dbReference>
<dbReference type="RefSeq" id="WP_302109350.1">
    <property type="nucleotide sequence ID" value="NZ_JAUKTR010000002.1"/>
</dbReference>
<dbReference type="Gene3D" id="3.30.565.10">
    <property type="entry name" value="Histidine kinase-like ATPase, C-terminal domain"/>
    <property type="match status" value="1"/>
</dbReference>
<feature type="transmembrane region" description="Helical" evidence="7">
    <location>
        <begin position="45"/>
        <end position="61"/>
    </location>
</feature>
<dbReference type="EC" id="2.7.13.3" evidence="2"/>
<dbReference type="InterPro" id="IPR036890">
    <property type="entry name" value="HATPase_C_sf"/>
</dbReference>
<gene>
    <name evidence="9" type="ORF">Q0812_05700</name>
</gene>
<accession>A0ABT8SM44</accession>
<dbReference type="SUPFAM" id="SSF47384">
    <property type="entry name" value="Homodimeric domain of signal transducing histidine kinase"/>
    <property type="match status" value="1"/>
</dbReference>
<dbReference type="InterPro" id="IPR003594">
    <property type="entry name" value="HATPase_dom"/>
</dbReference>
<dbReference type="InterPro" id="IPR005467">
    <property type="entry name" value="His_kinase_dom"/>
</dbReference>
<dbReference type="PROSITE" id="PS50109">
    <property type="entry name" value="HIS_KIN"/>
    <property type="match status" value="1"/>
</dbReference>
<evidence type="ECO:0000256" key="6">
    <source>
        <dbReference type="ARBA" id="ARBA00023012"/>
    </source>
</evidence>
<keyword evidence="5" id="KW-0418">Kinase</keyword>
<evidence type="ECO:0000256" key="1">
    <source>
        <dbReference type="ARBA" id="ARBA00000085"/>
    </source>
</evidence>
<dbReference type="Proteomes" id="UP001169063">
    <property type="component" value="Unassembled WGS sequence"/>
</dbReference>
<keyword evidence="7" id="KW-1133">Transmembrane helix</keyword>
<protein>
    <recommendedName>
        <fullName evidence="2">histidine kinase</fullName>
        <ecNumber evidence="2">2.7.13.3</ecNumber>
    </recommendedName>
</protein>
<evidence type="ECO:0000256" key="4">
    <source>
        <dbReference type="ARBA" id="ARBA00022679"/>
    </source>
</evidence>
<dbReference type="CDD" id="cd00075">
    <property type="entry name" value="HATPase"/>
    <property type="match status" value="1"/>
</dbReference>
<evidence type="ECO:0000313" key="10">
    <source>
        <dbReference type="Proteomes" id="UP001169063"/>
    </source>
</evidence>
<keyword evidence="9" id="KW-0067">ATP-binding</keyword>
<evidence type="ECO:0000256" key="2">
    <source>
        <dbReference type="ARBA" id="ARBA00012438"/>
    </source>
</evidence>
<evidence type="ECO:0000256" key="7">
    <source>
        <dbReference type="SAM" id="Phobius"/>
    </source>
</evidence>
<organism evidence="9 10">
    <name type="scientific">Peiella sedimenti</name>
    <dbReference type="NCBI Taxonomy" id="3061083"/>
    <lineage>
        <taxon>Bacteria</taxon>
        <taxon>Pseudomonadati</taxon>
        <taxon>Pseudomonadota</taxon>
        <taxon>Alphaproteobacteria</taxon>
        <taxon>Caulobacterales</taxon>
        <taxon>Caulobacteraceae</taxon>
        <taxon>Peiella</taxon>
    </lineage>
</organism>
<dbReference type="SMART" id="SM00388">
    <property type="entry name" value="HisKA"/>
    <property type="match status" value="1"/>
</dbReference>
<dbReference type="SUPFAM" id="SSF55874">
    <property type="entry name" value="ATPase domain of HSP90 chaperone/DNA topoisomerase II/histidine kinase"/>
    <property type="match status" value="1"/>
</dbReference>
<keyword evidence="4" id="KW-0808">Transferase</keyword>
<comment type="caution">
    <text evidence="9">The sequence shown here is derived from an EMBL/GenBank/DDBJ whole genome shotgun (WGS) entry which is preliminary data.</text>
</comment>
<dbReference type="Pfam" id="PF00512">
    <property type="entry name" value="HisKA"/>
    <property type="match status" value="1"/>
</dbReference>
<evidence type="ECO:0000313" key="9">
    <source>
        <dbReference type="EMBL" id="MDO1558918.1"/>
    </source>
</evidence>
<dbReference type="InterPro" id="IPR004358">
    <property type="entry name" value="Sig_transdc_His_kin-like_C"/>
</dbReference>
<dbReference type="InterPro" id="IPR050351">
    <property type="entry name" value="BphY/WalK/GraS-like"/>
</dbReference>
<keyword evidence="3" id="KW-0597">Phosphoprotein</keyword>
<keyword evidence="9" id="KW-0547">Nucleotide-binding</keyword>
<reference evidence="9" key="1">
    <citation type="submission" date="2023-07" db="EMBL/GenBank/DDBJ databases">
        <title>Brevundimonas soil sp. nov., isolated from the soil of chemical plant.</title>
        <authorList>
            <person name="Wu N."/>
        </authorList>
    </citation>
    <scope>NUCLEOTIDE SEQUENCE</scope>
    <source>
        <strain evidence="9">XZ-24</strain>
    </source>
</reference>
<proteinExistence type="predicted"/>
<dbReference type="InterPro" id="IPR003661">
    <property type="entry name" value="HisK_dim/P_dom"/>
</dbReference>
<evidence type="ECO:0000256" key="5">
    <source>
        <dbReference type="ARBA" id="ARBA00022777"/>
    </source>
</evidence>
<keyword evidence="7" id="KW-0812">Transmembrane</keyword>
<feature type="transmembrane region" description="Helical" evidence="7">
    <location>
        <begin position="20"/>
        <end position="38"/>
    </location>
</feature>
<dbReference type="Pfam" id="PF02518">
    <property type="entry name" value="HATPase_c"/>
    <property type="match status" value="1"/>
</dbReference>
<feature type="domain" description="Histidine kinase" evidence="8">
    <location>
        <begin position="209"/>
        <end position="461"/>
    </location>
</feature>
<keyword evidence="7" id="KW-0472">Membrane</keyword>
<dbReference type="PANTHER" id="PTHR45453:SF1">
    <property type="entry name" value="PHOSPHATE REGULON SENSOR PROTEIN PHOR"/>
    <property type="match status" value="1"/>
</dbReference>
<dbReference type="GO" id="GO:0005524">
    <property type="term" value="F:ATP binding"/>
    <property type="evidence" value="ECO:0007669"/>
    <property type="project" value="UniProtKB-KW"/>
</dbReference>
<keyword evidence="10" id="KW-1185">Reference proteome</keyword>
<evidence type="ECO:0000259" key="8">
    <source>
        <dbReference type="PROSITE" id="PS50109"/>
    </source>
</evidence>
<sequence>MALFDTPLLGDRRPHRLAGPHMLALAAVALGLVALVAMAGLRTEVVAAALFAGGAAAWAILSSARAALPTAPAAVEPAPGLGAAGVAALPLALPDPVMIVEGVEPDGAGDRRIIFANPPARALYRLGEPPSLLLTSIRDPEVLEAVDEALFGGTARTVLHLPGGVQDRAWRISARPLPPAGDAHRCLLHFRDETDSRRVERMRADFLANASHELRTPLASLGGFIETLKGPARDDPKAQDRFLDIMADQVSRMSRLVGDLMSLSRVELNEHIPPSGRVDLSLAVTDTLDAMTPIAREAEVRLSFTPLERGDAAVIGDRDEIIQVAQNLIHNAIKFTPAGGEVVIEARSGLTLAEACASAWPQASRMPLLTPDPDERVRYVRLTVRDHGPGIARENLPRLTERFYRVEGAKPGKAADPGGRAGSGLGLAIVKHIVNRHRGGLAVESVPGQGAVFAVYYPQATSA</sequence>
<dbReference type="CDD" id="cd00082">
    <property type="entry name" value="HisKA"/>
    <property type="match status" value="1"/>
</dbReference>
<keyword evidence="6" id="KW-0902">Two-component regulatory system</keyword>
<dbReference type="SMART" id="SM00387">
    <property type="entry name" value="HATPase_c"/>
    <property type="match status" value="1"/>
</dbReference>
<name>A0ABT8SM44_9CAUL</name>